<feature type="domain" description="Palmitoyltransferase DHHC" evidence="11">
    <location>
        <begin position="192"/>
        <end position="283"/>
    </location>
</feature>
<keyword evidence="4 10" id="KW-1133">Transmembrane helix</keyword>
<evidence type="ECO:0000313" key="13">
    <source>
        <dbReference type="Proteomes" id="UP000559027"/>
    </source>
</evidence>
<evidence type="ECO:0000256" key="8">
    <source>
        <dbReference type="ARBA" id="ARBA00023315"/>
    </source>
</evidence>
<dbReference type="InterPro" id="IPR001594">
    <property type="entry name" value="Palmitoyltrfase_DHHC"/>
</dbReference>
<evidence type="ECO:0000256" key="7">
    <source>
        <dbReference type="ARBA" id="ARBA00023288"/>
    </source>
</evidence>
<evidence type="ECO:0000256" key="6">
    <source>
        <dbReference type="ARBA" id="ARBA00023139"/>
    </source>
</evidence>
<gene>
    <name evidence="12" type="ORF">D9756_003617</name>
</gene>
<evidence type="ECO:0000256" key="2">
    <source>
        <dbReference type="ARBA" id="ARBA00022679"/>
    </source>
</evidence>
<evidence type="ECO:0000256" key="1">
    <source>
        <dbReference type="ARBA" id="ARBA00004141"/>
    </source>
</evidence>
<keyword evidence="3 10" id="KW-0812">Transmembrane</keyword>
<protein>
    <recommendedName>
        <fullName evidence="10">Palmitoyltransferase</fullName>
        <ecNumber evidence="10">2.3.1.225</ecNumber>
    </recommendedName>
</protein>
<dbReference type="PANTHER" id="PTHR12246">
    <property type="entry name" value="PALMITOYLTRANSFERASE ZDHHC16"/>
    <property type="match status" value="1"/>
</dbReference>
<evidence type="ECO:0000313" key="12">
    <source>
        <dbReference type="EMBL" id="KAF5359878.1"/>
    </source>
</evidence>
<dbReference type="Proteomes" id="UP000559027">
    <property type="component" value="Unassembled WGS sequence"/>
</dbReference>
<comment type="caution">
    <text evidence="12">The sequence shown here is derived from an EMBL/GenBank/DDBJ whole genome shotgun (WGS) entry which is preliminary data.</text>
</comment>
<feature type="transmembrane region" description="Helical" evidence="10">
    <location>
        <begin position="87"/>
        <end position="107"/>
    </location>
</feature>
<keyword evidence="13" id="KW-1185">Reference proteome</keyword>
<evidence type="ECO:0000256" key="10">
    <source>
        <dbReference type="RuleBase" id="RU079119"/>
    </source>
</evidence>
<evidence type="ECO:0000256" key="4">
    <source>
        <dbReference type="ARBA" id="ARBA00022989"/>
    </source>
</evidence>
<accession>A0A8H5G7M2</accession>
<keyword evidence="6" id="KW-0564">Palmitate</keyword>
<dbReference type="GO" id="GO:0019706">
    <property type="term" value="F:protein-cysteine S-palmitoyltransferase activity"/>
    <property type="evidence" value="ECO:0007669"/>
    <property type="project" value="UniProtKB-EC"/>
</dbReference>
<keyword evidence="7" id="KW-0449">Lipoprotein</keyword>
<keyword evidence="8 10" id="KW-0012">Acyltransferase</keyword>
<keyword evidence="2 10" id="KW-0808">Transferase</keyword>
<comment type="catalytic activity">
    <reaction evidence="9 10">
        <text>L-cysteinyl-[protein] + hexadecanoyl-CoA = S-hexadecanoyl-L-cysteinyl-[protein] + CoA</text>
        <dbReference type="Rhea" id="RHEA:36683"/>
        <dbReference type="Rhea" id="RHEA-COMP:10131"/>
        <dbReference type="Rhea" id="RHEA-COMP:11032"/>
        <dbReference type="ChEBI" id="CHEBI:29950"/>
        <dbReference type="ChEBI" id="CHEBI:57287"/>
        <dbReference type="ChEBI" id="CHEBI:57379"/>
        <dbReference type="ChEBI" id="CHEBI:74151"/>
        <dbReference type="EC" id="2.3.1.225"/>
    </reaction>
</comment>
<feature type="transmembrane region" description="Helical" evidence="10">
    <location>
        <begin position="205"/>
        <end position="227"/>
    </location>
</feature>
<evidence type="ECO:0000256" key="9">
    <source>
        <dbReference type="ARBA" id="ARBA00048048"/>
    </source>
</evidence>
<sequence length="370" mass="42036">MLRPVSSSPHSSRDGREVIMISAKQQMHDGNAFISTHVTSFLYPRPGLVFALVHHDPPAMICAKRVFRCFRALEKFGDRITGAAGPYFIALAVILTGTGTVCFFDVIAPSLNYRLITLPICILIAINLHVHYYYVSEELNVEFGKRSIDGVVDWSAESERCKGNDCGGDQVSKVWQTTARESELFVLAPFKWINQCVGLHNERHFVLFLCYLALSTLCYSILGWPFLLVSLGVTYTLEWPYHVPEVAFAMIYILAIVLFFAVSIMGGYHLHGVVNGETSVEAQDHEIYKSKAKRRGEKFVNSYDLGKWKNLRLFFNIGEDGYPWYTLIIPFRIMPYTDGRYWARQPGYDRHAGVRAGDEMTDEEDDEDAE</sequence>
<dbReference type="GO" id="GO:0016020">
    <property type="term" value="C:membrane"/>
    <property type="evidence" value="ECO:0007669"/>
    <property type="project" value="UniProtKB-SubCell"/>
</dbReference>
<dbReference type="AlphaFoldDB" id="A0A8H5G7M2"/>
<dbReference type="EMBL" id="JAACJO010000004">
    <property type="protein sequence ID" value="KAF5359878.1"/>
    <property type="molecule type" value="Genomic_DNA"/>
</dbReference>
<evidence type="ECO:0000256" key="3">
    <source>
        <dbReference type="ARBA" id="ARBA00022692"/>
    </source>
</evidence>
<dbReference type="InterPro" id="IPR039859">
    <property type="entry name" value="PFA4/ZDH16/20/ERF2-like"/>
</dbReference>
<comment type="domain">
    <text evidence="10">The DHHC domain is required for palmitoyltransferase activity.</text>
</comment>
<keyword evidence="5 10" id="KW-0472">Membrane</keyword>
<dbReference type="PROSITE" id="PS50216">
    <property type="entry name" value="DHHC"/>
    <property type="match status" value="1"/>
</dbReference>
<dbReference type="OrthoDB" id="9909019at2759"/>
<organism evidence="12 13">
    <name type="scientific">Leucocoprinus leucothites</name>
    <dbReference type="NCBI Taxonomy" id="201217"/>
    <lineage>
        <taxon>Eukaryota</taxon>
        <taxon>Fungi</taxon>
        <taxon>Dikarya</taxon>
        <taxon>Basidiomycota</taxon>
        <taxon>Agaricomycotina</taxon>
        <taxon>Agaricomycetes</taxon>
        <taxon>Agaricomycetidae</taxon>
        <taxon>Agaricales</taxon>
        <taxon>Agaricineae</taxon>
        <taxon>Agaricaceae</taxon>
        <taxon>Leucocoprinus</taxon>
    </lineage>
</organism>
<reference evidence="12 13" key="1">
    <citation type="journal article" date="2020" name="ISME J.">
        <title>Uncovering the hidden diversity of litter-decomposition mechanisms in mushroom-forming fungi.</title>
        <authorList>
            <person name="Floudas D."/>
            <person name="Bentzer J."/>
            <person name="Ahren D."/>
            <person name="Johansson T."/>
            <person name="Persson P."/>
            <person name="Tunlid A."/>
        </authorList>
    </citation>
    <scope>NUCLEOTIDE SEQUENCE [LARGE SCALE GENOMIC DNA]</scope>
    <source>
        <strain evidence="12 13">CBS 146.42</strain>
    </source>
</reference>
<dbReference type="EC" id="2.3.1.225" evidence="10"/>
<comment type="similarity">
    <text evidence="10">Belongs to the DHHC palmitoyltransferase family.</text>
</comment>
<comment type="subcellular location">
    <subcellularLocation>
        <location evidence="1">Membrane</location>
        <topology evidence="1">Multi-pass membrane protein</topology>
    </subcellularLocation>
</comment>
<dbReference type="Pfam" id="PF01529">
    <property type="entry name" value="DHHC"/>
    <property type="match status" value="1"/>
</dbReference>
<feature type="transmembrane region" description="Helical" evidence="10">
    <location>
        <begin position="247"/>
        <end position="268"/>
    </location>
</feature>
<proteinExistence type="inferred from homology"/>
<feature type="transmembrane region" description="Helical" evidence="10">
    <location>
        <begin position="113"/>
        <end position="135"/>
    </location>
</feature>
<name>A0A8H5G7M2_9AGAR</name>
<evidence type="ECO:0000259" key="11">
    <source>
        <dbReference type="Pfam" id="PF01529"/>
    </source>
</evidence>
<evidence type="ECO:0000256" key="5">
    <source>
        <dbReference type="ARBA" id="ARBA00023136"/>
    </source>
</evidence>